<evidence type="ECO:0000313" key="3">
    <source>
        <dbReference type="Proteomes" id="UP001596405"/>
    </source>
</evidence>
<feature type="domain" description="Secretion system C-terminal sorting" evidence="1">
    <location>
        <begin position="595"/>
        <end position="673"/>
    </location>
</feature>
<dbReference type="Pfam" id="PF06739">
    <property type="entry name" value="SBBP"/>
    <property type="match status" value="1"/>
</dbReference>
<dbReference type="EMBL" id="JBHSYQ010000001">
    <property type="protein sequence ID" value="MFC6996045.1"/>
    <property type="molecule type" value="Genomic_DNA"/>
</dbReference>
<dbReference type="RefSeq" id="WP_377130519.1">
    <property type="nucleotide sequence ID" value="NZ_JBHSYQ010000001.1"/>
</dbReference>
<dbReference type="PANTHER" id="PTHR35580">
    <property type="entry name" value="CELL SURFACE GLYCOPROTEIN (S-LAYER PROTEIN)-LIKE PROTEIN"/>
    <property type="match status" value="1"/>
</dbReference>
<accession>A0ABW2DGB7</accession>
<dbReference type="InterPro" id="IPR010620">
    <property type="entry name" value="SBBP_repeat"/>
</dbReference>
<dbReference type="InterPro" id="IPR026444">
    <property type="entry name" value="Secre_tail"/>
</dbReference>
<dbReference type="InterPro" id="IPR052918">
    <property type="entry name" value="Motility_Chemotaxis_Reg"/>
</dbReference>
<proteinExistence type="predicted"/>
<name>A0ABW2DGB7_9BACT</name>
<reference evidence="3" key="1">
    <citation type="journal article" date="2019" name="Int. J. Syst. Evol. Microbiol.">
        <title>The Global Catalogue of Microorganisms (GCM) 10K type strain sequencing project: providing services to taxonomists for standard genome sequencing and annotation.</title>
        <authorList>
            <consortium name="The Broad Institute Genomics Platform"/>
            <consortium name="The Broad Institute Genome Sequencing Center for Infectious Disease"/>
            <person name="Wu L."/>
            <person name="Ma J."/>
        </authorList>
    </citation>
    <scope>NUCLEOTIDE SEQUENCE [LARGE SCALE GENOMIC DNA]</scope>
    <source>
        <strain evidence="3">CGMCC 4.7393</strain>
    </source>
</reference>
<gene>
    <name evidence="2" type="ORF">ACFQHR_00340</name>
</gene>
<evidence type="ECO:0000313" key="2">
    <source>
        <dbReference type="EMBL" id="MFC6996045.1"/>
    </source>
</evidence>
<organism evidence="2 3">
    <name type="scientific">Rufibacter roseus</name>
    <dbReference type="NCBI Taxonomy" id="1567108"/>
    <lineage>
        <taxon>Bacteria</taxon>
        <taxon>Pseudomonadati</taxon>
        <taxon>Bacteroidota</taxon>
        <taxon>Cytophagia</taxon>
        <taxon>Cytophagales</taxon>
        <taxon>Hymenobacteraceae</taxon>
        <taxon>Rufibacter</taxon>
    </lineage>
</organism>
<comment type="caution">
    <text evidence="2">The sequence shown here is derived from an EMBL/GenBank/DDBJ whole genome shotgun (WGS) entry which is preliminary data.</text>
</comment>
<dbReference type="Pfam" id="PF18962">
    <property type="entry name" value="Por_Secre_tail"/>
    <property type="match status" value="1"/>
</dbReference>
<dbReference type="PANTHER" id="PTHR35580:SF1">
    <property type="entry name" value="PHYTASE-LIKE DOMAIN-CONTAINING PROTEIN"/>
    <property type="match status" value="1"/>
</dbReference>
<sequence length="674" mass="71266">MNKFYSLIFASLFGVLFGLTELSAQVPTVIWSQYGSINSFFGQSIEIDSKGNSYVFGNFEGEAKLGTAILNSSGGSDLFLAKYTASGDLLWTTKAGGVGEEKVNLHGVDIDNNGNAYVTGEFWGTATFGNFILNSNGDTDIFIAKYNSEGVLQWVKNAGGSGSDKGFDIAVDDLGNAYINGYFRGDAVFGDLTLSQTLPNYSWDYDSFLAKLDTSGNFLWVQKAGAVKVDPVQCSIFVDGEGNAFITGAFYETAYFGSSSTVTLNRGGIYIAKYNAEGNLQWNTVVPSPGDAQSSNITVDKAGNIFITGNYEESITFGDTTFTTIGSGDIFIAKYNAQGAVQWARRAGAQQYDTSIGLAIDADGNAYITGLFSGPGSFGNINFTNEAGDGFIASYNSFGALLWVNKIAGTGFSGISGIAVDNSKSLYLTGLFEGEITVGDTSFSASGGGMFVAKMSVNELRTDHSITTGALAISSIRPGIQFEVPYEKTGTYERYVNEFRVELSDASGSFANAQVIGAYATRNPIHARIPAGTPSGSGYRVRVVSTSPAVVGTESSPFAVVGQAVAPSGVAGELPAETLVYPLQGSEQQAVNLAVFPNPAEVGGEVELHLDELPEGQALFEVYELSGRRVYAESLAHPGGGWERRLQVSALSPGLYLVRLSSGGVAHTARLVVR</sequence>
<evidence type="ECO:0000259" key="1">
    <source>
        <dbReference type="Pfam" id="PF18962"/>
    </source>
</evidence>
<keyword evidence="3" id="KW-1185">Reference proteome</keyword>
<dbReference type="SUPFAM" id="SSF63829">
    <property type="entry name" value="Calcium-dependent phosphotriesterase"/>
    <property type="match status" value="2"/>
</dbReference>
<protein>
    <submittedName>
        <fullName evidence="2">SBBP repeat-containing protein</fullName>
    </submittedName>
</protein>
<dbReference type="Proteomes" id="UP001596405">
    <property type="component" value="Unassembled WGS sequence"/>
</dbReference>
<dbReference type="NCBIfam" id="TIGR04183">
    <property type="entry name" value="Por_Secre_tail"/>
    <property type="match status" value="1"/>
</dbReference>